<evidence type="ECO:0000259" key="1">
    <source>
        <dbReference type="Pfam" id="PF12680"/>
    </source>
</evidence>
<dbReference type="Proteomes" id="UP000183642">
    <property type="component" value="Unassembled WGS sequence"/>
</dbReference>
<sequence length="134" mass="13841">MGPGTDEGTTMTTPGTVEDLVLRNVFGVFGERDAAARAAAIAEVYAPDAVLHLGAEAVRGTEAIDRHVQALQDGTPGFVFRTLGEPEVDGGLGTRAWGYGPEGAPPVVTGRDVIRVEDGRIAEAFVFVHAPAGG</sequence>
<feature type="domain" description="SnoaL-like" evidence="1">
    <location>
        <begin position="35"/>
        <end position="123"/>
    </location>
</feature>
<gene>
    <name evidence="2" type="ORF">SAMN05660359_00938</name>
</gene>
<dbReference type="EMBL" id="FOWE01000002">
    <property type="protein sequence ID" value="SFO01104.1"/>
    <property type="molecule type" value="Genomic_DNA"/>
</dbReference>
<accession>A0A1I5DPG5</accession>
<dbReference type="SUPFAM" id="SSF54427">
    <property type="entry name" value="NTF2-like"/>
    <property type="match status" value="1"/>
</dbReference>
<dbReference type="Gene3D" id="3.10.450.50">
    <property type="match status" value="1"/>
</dbReference>
<evidence type="ECO:0000313" key="2">
    <source>
        <dbReference type="EMBL" id="SFO01104.1"/>
    </source>
</evidence>
<dbReference type="AlphaFoldDB" id="A0A1I5DPG5"/>
<dbReference type="OrthoDB" id="7064268at2"/>
<reference evidence="3" key="1">
    <citation type="submission" date="2016-10" db="EMBL/GenBank/DDBJ databases">
        <authorList>
            <person name="Varghese N."/>
            <person name="Submissions S."/>
        </authorList>
    </citation>
    <scope>NUCLEOTIDE SEQUENCE [LARGE SCALE GENOMIC DNA]</scope>
    <source>
        <strain evidence="3">DSM 43161</strain>
    </source>
</reference>
<protein>
    <submittedName>
        <fullName evidence="2">SnoaL-like domain-containing protein</fullName>
    </submittedName>
</protein>
<proteinExistence type="predicted"/>
<dbReference type="Pfam" id="PF12680">
    <property type="entry name" value="SnoaL_2"/>
    <property type="match status" value="1"/>
</dbReference>
<dbReference type="InterPro" id="IPR032710">
    <property type="entry name" value="NTF2-like_dom_sf"/>
</dbReference>
<dbReference type="InterPro" id="IPR037401">
    <property type="entry name" value="SnoaL-like"/>
</dbReference>
<name>A0A1I5DPG5_9ACTN</name>
<evidence type="ECO:0000313" key="3">
    <source>
        <dbReference type="Proteomes" id="UP000183642"/>
    </source>
</evidence>
<organism evidence="2 3">
    <name type="scientific">Geodermatophilus obscurus</name>
    <dbReference type="NCBI Taxonomy" id="1861"/>
    <lineage>
        <taxon>Bacteria</taxon>
        <taxon>Bacillati</taxon>
        <taxon>Actinomycetota</taxon>
        <taxon>Actinomycetes</taxon>
        <taxon>Geodermatophilales</taxon>
        <taxon>Geodermatophilaceae</taxon>
        <taxon>Geodermatophilus</taxon>
    </lineage>
</organism>
<keyword evidence="3" id="KW-1185">Reference proteome</keyword>